<comment type="cofactor">
    <cofactor evidence="2">
        <name>Zn(2+)</name>
        <dbReference type="ChEBI" id="CHEBI:29105"/>
    </cofactor>
</comment>
<evidence type="ECO:0000256" key="7">
    <source>
        <dbReference type="ARBA" id="ARBA00022670"/>
    </source>
</evidence>
<evidence type="ECO:0000259" key="13">
    <source>
        <dbReference type="Pfam" id="PF01433"/>
    </source>
</evidence>
<dbReference type="InterPro" id="IPR001930">
    <property type="entry name" value="Peptidase_M1"/>
</dbReference>
<dbReference type="SUPFAM" id="SSF63737">
    <property type="entry name" value="Leukotriene A4 hydrolase N-terminal domain"/>
    <property type="match status" value="1"/>
</dbReference>
<dbReference type="InterPro" id="IPR014782">
    <property type="entry name" value="Peptidase_M1_dom"/>
</dbReference>
<evidence type="ECO:0000313" key="16">
    <source>
        <dbReference type="Proteomes" id="UP000191055"/>
    </source>
</evidence>
<evidence type="ECO:0000256" key="12">
    <source>
        <dbReference type="SAM" id="SignalP"/>
    </source>
</evidence>
<feature type="non-terminal residue" evidence="15">
    <location>
        <position position="890"/>
    </location>
</feature>
<dbReference type="Proteomes" id="UP000191055">
    <property type="component" value="Unassembled WGS sequence"/>
</dbReference>
<comment type="similarity">
    <text evidence="3">Belongs to the peptidase M1 family.</text>
</comment>
<dbReference type="GO" id="GO:0005615">
    <property type="term" value="C:extracellular space"/>
    <property type="evidence" value="ECO:0007669"/>
    <property type="project" value="TreeGrafter"/>
</dbReference>
<evidence type="ECO:0000256" key="2">
    <source>
        <dbReference type="ARBA" id="ARBA00001947"/>
    </source>
</evidence>
<dbReference type="EMBL" id="FUYV01000010">
    <property type="protein sequence ID" value="SKC09200.1"/>
    <property type="molecule type" value="Genomic_DNA"/>
</dbReference>
<feature type="domain" description="Peptidase M1 membrane alanine aminopeptidase" evidence="13">
    <location>
        <begin position="336"/>
        <end position="483"/>
    </location>
</feature>
<dbReference type="OrthoDB" id="100605at2"/>
<feature type="domain" description="Aminopeptidase N-like N-terminal" evidence="14">
    <location>
        <begin position="63"/>
        <end position="241"/>
    </location>
</feature>
<evidence type="ECO:0000256" key="4">
    <source>
        <dbReference type="ARBA" id="ARBA00012564"/>
    </source>
</evidence>
<comment type="catalytic activity">
    <reaction evidence="1">
        <text>Release of an N-terminal amino acid, Xaa-|-Yaa- from a peptide, amide or arylamide. Xaa is preferably Ala, but may be most amino acids including Pro (slow action). When a terminal hydrophobic residue is followed by a prolyl residue, the two may be released as an intact Xaa-Pro dipeptide.</text>
        <dbReference type="EC" id="3.4.11.2"/>
    </reaction>
</comment>
<evidence type="ECO:0000256" key="3">
    <source>
        <dbReference type="ARBA" id="ARBA00010136"/>
    </source>
</evidence>
<protein>
    <recommendedName>
        <fullName evidence="5">Aminopeptidase N</fullName>
        <ecNumber evidence="4">3.4.11.2</ecNumber>
    </recommendedName>
</protein>
<keyword evidence="11" id="KW-0482">Metalloprotease</keyword>
<dbReference type="GO" id="GO:0070006">
    <property type="term" value="F:metalloaminopeptidase activity"/>
    <property type="evidence" value="ECO:0007669"/>
    <property type="project" value="TreeGrafter"/>
</dbReference>
<dbReference type="Pfam" id="PF17900">
    <property type="entry name" value="Peptidase_M1_N"/>
    <property type="match status" value="1"/>
</dbReference>
<dbReference type="GO" id="GO:0042277">
    <property type="term" value="F:peptide binding"/>
    <property type="evidence" value="ECO:0007669"/>
    <property type="project" value="TreeGrafter"/>
</dbReference>
<gene>
    <name evidence="15" type="ORF">SAMN03080601_01851</name>
</gene>
<organism evidence="15 16">
    <name type="scientific">Alkalitalea saponilacus</name>
    <dbReference type="NCBI Taxonomy" id="889453"/>
    <lineage>
        <taxon>Bacteria</taxon>
        <taxon>Pseudomonadati</taxon>
        <taxon>Bacteroidota</taxon>
        <taxon>Bacteroidia</taxon>
        <taxon>Marinilabiliales</taxon>
        <taxon>Marinilabiliaceae</taxon>
        <taxon>Alkalitalea</taxon>
    </lineage>
</organism>
<sequence>MRPNNYLLKNLLLTMALLAIALSTSAQSRQRPAEANLNNQLMQLSSPAEDLLETDENIDIRFYHLHIDVDIENEKIYGDVYIELTAVNNLNQVVLNLHSDFEITSVGEDATSWTLENNLLTLGLNSSFNVGETVKLRIVYNGNPPLAPGRFINKGFRFDRHSNQTVPAIANYSTPYLSHYWFPCKDGPTDKADRVWVDITIPDESYNGQPLMAVSNGVLLNDNPPVENGKRTFQWRHEHPIVPYYILVAVSNYVLIEDQYENTVNGNSFPLEFYAYPQDIVDANSAMVKMHDIMDAFIHYFGDYPFADEKFGMTQVPLSWAIENQTNPIIGGFGENWADIIVHETSHMWFGASITNQTWQHVWLNEGFATYAEALYKEFSSDFNIEEYHTRMRAMEKRFNDFPNLYLSDDSNYDYIFEEIYYEKGAWLLHMLRGQLGDELFFDCIKSYAQNPNFRFGHATTEDFRDHCQAISGKDLTTFFQQWVYDFAFPIYSYDYLTDDVSGETTFTLFQRQNAIWGDREVFEMEVDIKFNFDDGTSVIERVVNNAVEQQFTFNFGKAIQQIEIDPDEWIIREIRSHKKEILAFNVPEQISSEINQEEQTITITVPFGTDLSQITPTIELSEKASVAPESGTPVDFSEGNVVFTVRAEDRTTKEYTVIIEMAPNSENRILSFAIEGQIEETVINDETFEIFVTMPYGADLSDLSPDIQISEEATVNPQSGSSVDFSEGSVIFTVTAQNEDTQEYSVTVNTSSENDLRIISFTITDQLDETLIDHEESTIHVTMPTGYDLTDLAPVISLAGNTTVDPESEVSVDFSTGPVEYTVKTQDESEQKVYTVTVENLLRDGDLIIEFSVPDQIGETSIDDEENTILVIMPTGADITEITPEITIS</sequence>
<keyword evidence="12" id="KW-0732">Signal</keyword>
<dbReference type="InterPro" id="IPR042097">
    <property type="entry name" value="Aminopeptidase_N-like_N_sf"/>
</dbReference>
<dbReference type="GO" id="GO:0016020">
    <property type="term" value="C:membrane"/>
    <property type="evidence" value="ECO:0007669"/>
    <property type="project" value="TreeGrafter"/>
</dbReference>
<evidence type="ECO:0000256" key="1">
    <source>
        <dbReference type="ARBA" id="ARBA00000098"/>
    </source>
</evidence>
<reference evidence="15 16" key="1">
    <citation type="submission" date="2017-02" db="EMBL/GenBank/DDBJ databases">
        <authorList>
            <person name="Peterson S.W."/>
        </authorList>
    </citation>
    <scope>NUCLEOTIDE SEQUENCE [LARGE SCALE GENOMIC DNA]</scope>
    <source>
        <strain evidence="15 16">DSM 24412</strain>
    </source>
</reference>
<dbReference type="Gene3D" id="2.60.40.1730">
    <property type="entry name" value="tricorn interacting facor f3 domain"/>
    <property type="match status" value="1"/>
</dbReference>
<dbReference type="GO" id="GO:0006508">
    <property type="term" value="P:proteolysis"/>
    <property type="evidence" value="ECO:0007669"/>
    <property type="project" value="UniProtKB-KW"/>
</dbReference>
<dbReference type="EC" id="3.4.11.2" evidence="4"/>
<feature type="signal peptide" evidence="12">
    <location>
        <begin position="1"/>
        <end position="26"/>
    </location>
</feature>
<dbReference type="GO" id="GO:0016285">
    <property type="term" value="F:alanyl aminopeptidase activity"/>
    <property type="evidence" value="ECO:0007669"/>
    <property type="project" value="UniProtKB-EC"/>
</dbReference>
<dbReference type="CDD" id="cd09603">
    <property type="entry name" value="M1_APN_like"/>
    <property type="match status" value="1"/>
</dbReference>
<dbReference type="AlphaFoldDB" id="A0A1T5GLI0"/>
<dbReference type="PANTHER" id="PTHR11533:SF174">
    <property type="entry name" value="PUROMYCIN-SENSITIVE AMINOPEPTIDASE-RELATED"/>
    <property type="match status" value="1"/>
</dbReference>
<dbReference type="GO" id="GO:0043171">
    <property type="term" value="P:peptide catabolic process"/>
    <property type="evidence" value="ECO:0007669"/>
    <property type="project" value="TreeGrafter"/>
</dbReference>
<evidence type="ECO:0000256" key="10">
    <source>
        <dbReference type="ARBA" id="ARBA00022833"/>
    </source>
</evidence>
<keyword evidence="10" id="KW-0862">Zinc</keyword>
<dbReference type="Gene3D" id="1.10.390.10">
    <property type="entry name" value="Neutral Protease Domain 2"/>
    <property type="match status" value="1"/>
</dbReference>
<dbReference type="PRINTS" id="PR00756">
    <property type="entry name" value="ALADIPTASE"/>
</dbReference>
<evidence type="ECO:0000313" key="15">
    <source>
        <dbReference type="EMBL" id="SKC09200.1"/>
    </source>
</evidence>
<dbReference type="RefSeq" id="WP_079557600.1">
    <property type="nucleotide sequence ID" value="NZ_FUYV01000010.1"/>
</dbReference>
<dbReference type="GO" id="GO:0005737">
    <property type="term" value="C:cytoplasm"/>
    <property type="evidence" value="ECO:0007669"/>
    <property type="project" value="TreeGrafter"/>
</dbReference>
<evidence type="ECO:0000256" key="8">
    <source>
        <dbReference type="ARBA" id="ARBA00022723"/>
    </source>
</evidence>
<keyword evidence="16" id="KW-1185">Reference proteome</keyword>
<dbReference type="PANTHER" id="PTHR11533">
    <property type="entry name" value="PROTEASE M1 ZINC METALLOPROTEASE"/>
    <property type="match status" value="1"/>
</dbReference>
<feature type="chain" id="PRO_5012256448" description="Aminopeptidase N" evidence="12">
    <location>
        <begin position="27"/>
        <end position="890"/>
    </location>
</feature>
<dbReference type="InterPro" id="IPR045357">
    <property type="entry name" value="Aminopeptidase_N-like_N"/>
</dbReference>
<dbReference type="SUPFAM" id="SSF55486">
    <property type="entry name" value="Metalloproteases ('zincins'), catalytic domain"/>
    <property type="match status" value="1"/>
</dbReference>
<keyword evidence="7" id="KW-0645">Protease</keyword>
<dbReference type="InterPro" id="IPR027268">
    <property type="entry name" value="Peptidase_M4/M1_CTD_sf"/>
</dbReference>
<evidence type="ECO:0000256" key="6">
    <source>
        <dbReference type="ARBA" id="ARBA00022438"/>
    </source>
</evidence>
<keyword evidence="8" id="KW-0479">Metal-binding</keyword>
<proteinExistence type="inferred from homology"/>
<name>A0A1T5GLI0_9BACT</name>
<evidence type="ECO:0000256" key="9">
    <source>
        <dbReference type="ARBA" id="ARBA00022801"/>
    </source>
</evidence>
<dbReference type="Pfam" id="PF01433">
    <property type="entry name" value="Peptidase_M1"/>
    <property type="match status" value="1"/>
</dbReference>
<accession>A0A1T5GLI0</accession>
<evidence type="ECO:0000256" key="11">
    <source>
        <dbReference type="ARBA" id="ARBA00023049"/>
    </source>
</evidence>
<keyword evidence="6" id="KW-0031">Aminopeptidase</keyword>
<evidence type="ECO:0000256" key="5">
    <source>
        <dbReference type="ARBA" id="ARBA00015611"/>
    </source>
</evidence>
<dbReference type="InterPro" id="IPR050344">
    <property type="entry name" value="Peptidase_M1_aminopeptidases"/>
</dbReference>
<dbReference type="Gene3D" id="2.60.40.2340">
    <property type="match status" value="4"/>
</dbReference>
<evidence type="ECO:0000259" key="14">
    <source>
        <dbReference type="Pfam" id="PF17900"/>
    </source>
</evidence>
<keyword evidence="9" id="KW-0378">Hydrolase</keyword>
<dbReference type="GO" id="GO:0008270">
    <property type="term" value="F:zinc ion binding"/>
    <property type="evidence" value="ECO:0007669"/>
    <property type="project" value="InterPro"/>
</dbReference>